<dbReference type="AlphaFoldDB" id="A0A1J1ISK6"/>
<dbReference type="Proteomes" id="UP000183832">
    <property type="component" value="Unassembled WGS sequence"/>
</dbReference>
<evidence type="ECO:0000313" key="1">
    <source>
        <dbReference type="EMBL" id="CRL03183.1"/>
    </source>
</evidence>
<evidence type="ECO:0000313" key="2">
    <source>
        <dbReference type="Proteomes" id="UP000183832"/>
    </source>
</evidence>
<organism evidence="1 2">
    <name type="scientific">Clunio marinus</name>
    <dbReference type="NCBI Taxonomy" id="568069"/>
    <lineage>
        <taxon>Eukaryota</taxon>
        <taxon>Metazoa</taxon>
        <taxon>Ecdysozoa</taxon>
        <taxon>Arthropoda</taxon>
        <taxon>Hexapoda</taxon>
        <taxon>Insecta</taxon>
        <taxon>Pterygota</taxon>
        <taxon>Neoptera</taxon>
        <taxon>Endopterygota</taxon>
        <taxon>Diptera</taxon>
        <taxon>Nematocera</taxon>
        <taxon>Chironomoidea</taxon>
        <taxon>Chironomidae</taxon>
        <taxon>Clunio</taxon>
    </lineage>
</organism>
<dbReference type="EMBL" id="CVRI01000059">
    <property type="protein sequence ID" value="CRL03183.1"/>
    <property type="molecule type" value="Genomic_DNA"/>
</dbReference>
<protein>
    <submittedName>
        <fullName evidence="1">CLUMA_CG016942, isoform A</fullName>
    </submittedName>
</protein>
<keyword evidence="2" id="KW-1185">Reference proteome</keyword>
<sequence>MRNYAAWFNSEHVHYEKFGKKKKKVTEALCSELNKNRISSLSRKGIEKSKVLDIMKKKK</sequence>
<reference evidence="1 2" key="1">
    <citation type="submission" date="2015-04" db="EMBL/GenBank/DDBJ databases">
        <authorList>
            <person name="Syromyatnikov M.Y."/>
            <person name="Popov V.N."/>
        </authorList>
    </citation>
    <scope>NUCLEOTIDE SEQUENCE [LARGE SCALE GENOMIC DNA]</scope>
</reference>
<name>A0A1J1ISK6_9DIPT</name>
<proteinExistence type="predicted"/>
<accession>A0A1J1ISK6</accession>
<gene>
    <name evidence="1" type="ORF">CLUMA_CG016942</name>
</gene>